<feature type="transmembrane region" description="Helical" evidence="1">
    <location>
        <begin position="453"/>
        <end position="471"/>
    </location>
</feature>
<proteinExistence type="predicted"/>
<keyword evidence="1" id="KW-0812">Transmembrane</keyword>
<reference evidence="2 3" key="1">
    <citation type="submission" date="2019-03" db="EMBL/GenBank/DDBJ databases">
        <title>Genomic Encyclopedia of Archaeal and Bacterial Type Strains, Phase II (KMG-II): from individual species to whole genera.</title>
        <authorList>
            <person name="Goeker M."/>
        </authorList>
    </citation>
    <scope>NUCLEOTIDE SEQUENCE [LARGE SCALE GENOMIC DNA]</scope>
    <source>
        <strain evidence="2 3">DSM 25233</strain>
    </source>
</reference>
<feature type="transmembrane region" description="Helical" evidence="1">
    <location>
        <begin position="258"/>
        <end position="281"/>
    </location>
</feature>
<feature type="transmembrane region" description="Helical" evidence="1">
    <location>
        <begin position="491"/>
        <end position="508"/>
    </location>
</feature>
<feature type="transmembrane region" description="Helical" evidence="1">
    <location>
        <begin position="205"/>
        <end position="221"/>
    </location>
</feature>
<feature type="transmembrane region" description="Helical" evidence="1">
    <location>
        <begin position="227"/>
        <end position="246"/>
    </location>
</feature>
<dbReference type="AlphaFoldDB" id="A0A4R7K9R2"/>
<dbReference type="RefSeq" id="WP_133686185.1">
    <property type="nucleotide sequence ID" value="NZ_SOAY01000010.1"/>
</dbReference>
<dbReference type="EMBL" id="SOAY01000010">
    <property type="protein sequence ID" value="TDT46734.1"/>
    <property type="molecule type" value="Genomic_DNA"/>
</dbReference>
<accession>A0A4R7K9R2</accession>
<gene>
    <name evidence="2" type="ORF">CLV90_0792</name>
</gene>
<feature type="transmembrane region" description="Helical" evidence="1">
    <location>
        <begin position="97"/>
        <end position="119"/>
    </location>
</feature>
<keyword evidence="3" id="KW-1185">Reference proteome</keyword>
<dbReference type="OrthoDB" id="8949626at2"/>
<feature type="transmembrane region" description="Helical" evidence="1">
    <location>
        <begin position="140"/>
        <end position="161"/>
    </location>
</feature>
<dbReference type="Proteomes" id="UP000294749">
    <property type="component" value="Unassembled WGS sequence"/>
</dbReference>
<feature type="transmembrane region" description="Helical" evidence="1">
    <location>
        <begin position="423"/>
        <end position="441"/>
    </location>
</feature>
<evidence type="ECO:0000313" key="3">
    <source>
        <dbReference type="Proteomes" id="UP000294749"/>
    </source>
</evidence>
<evidence type="ECO:0008006" key="4">
    <source>
        <dbReference type="Google" id="ProtNLM"/>
    </source>
</evidence>
<evidence type="ECO:0000313" key="2">
    <source>
        <dbReference type="EMBL" id="TDT46734.1"/>
    </source>
</evidence>
<organism evidence="2 3">
    <name type="scientific">Maribacter spongiicola</name>
    <dbReference type="NCBI Taxonomy" id="1206753"/>
    <lineage>
        <taxon>Bacteria</taxon>
        <taxon>Pseudomonadati</taxon>
        <taxon>Bacteroidota</taxon>
        <taxon>Flavobacteriia</taxon>
        <taxon>Flavobacteriales</taxon>
        <taxon>Flavobacteriaceae</taxon>
        <taxon>Maribacter</taxon>
    </lineage>
</organism>
<comment type="caution">
    <text evidence="2">The sequence shown here is derived from an EMBL/GenBank/DDBJ whole genome shotgun (WGS) entry which is preliminary data.</text>
</comment>
<protein>
    <recommendedName>
        <fullName evidence="4">O-antigen polysaccharide polymerase Wzy-like protein</fullName>
    </recommendedName>
</protein>
<name>A0A4R7K9R2_9FLAO</name>
<evidence type="ECO:0000256" key="1">
    <source>
        <dbReference type="SAM" id="Phobius"/>
    </source>
</evidence>
<feature type="transmembrane region" description="Helical" evidence="1">
    <location>
        <begin position="12"/>
        <end position="30"/>
    </location>
</feature>
<keyword evidence="1" id="KW-0472">Membrane</keyword>
<sequence length="516" mass="60084">MVSKNSPIIQFLRDSLGIALILAIIIEIILFPSLENFFGCAMALISYSIFRFFLKDFYVINYPFTFFLYLSMFLYRYLPLIATILEMKPITFGFERPYITFIGETAWFLMASLAFYLSCNHTNAISKNNILQTTLYKYKFYHSNAVIFWSMGIIGILVKLYTLAAGEIELGDVTGKFFKALEYFQYAPLILAFPKLSKIEYSKRNLVFIYTIFVIILSIASNSRRQMLIPIGTIVLLYFLYLVVSKKKISELLWTKKFLAIIVCGYLIFNIITNLSVAMLYNRTLRNNITRKELFSKTIETIQNQELMARLKVTNNNKQNQLEGYHSGWTENYLDNFMMNRYANMRISDETIYYAEIRGYASNVMQLDFFKKNIAVLPTPILNFFNINVNKLDLIHSRGDILYGKGFGGYRVTSHLGDGLATFGYWYFPLQFVILLFVFKLTNIFTLISGNKIFYAPFALLTVFSFLGRYRNAGGIIGDFGYLTRGFIQDLFTYLLVFHLIYYIIYFLKPSLLFHK</sequence>
<keyword evidence="1" id="KW-1133">Transmembrane helix</keyword>
<feature type="transmembrane region" description="Helical" evidence="1">
    <location>
        <begin position="66"/>
        <end position="85"/>
    </location>
</feature>